<dbReference type="AlphaFoldDB" id="A0A238YQW4"/>
<dbReference type="OrthoDB" id="9790372at2"/>
<dbReference type="Pfam" id="PF02620">
    <property type="entry name" value="YceD"/>
    <property type="match status" value="1"/>
</dbReference>
<evidence type="ECO:0000313" key="2">
    <source>
        <dbReference type="EMBL" id="SNR73372.1"/>
    </source>
</evidence>
<sequence>MSEPIEHDNPGARAAPTGQSSTAHVDEGAWVIDTREFGRRPGLSRAVQARVSVDYTIGVSGVIEVTGGTPFTLDLLLESVVEGVLATGDVSVRAHGQCARCLDPVTEDIAVNLTELFAYPDSTTEETTEEDEVSHVIDDRIDLEPVVRDAVVLALPLVPLCDDGCQGLCDGCGVKWAELEPGHEHESIDPRWAALVERFEELSDESPREDS</sequence>
<name>A0A238YQW4_9PSEU</name>
<dbReference type="InterPro" id="IPR003772">
    <property type="entry name" value="YceD"/>
</dbReference>
<dbReference type="PANTHER" id="PTHR34374">
    <property type="entry name" value="LARGE RIBOSOMAL RNA SUBUNIT ACCUMULATION PROTEIN YCED HOMOLOG 1, CHLOROPLASTIC"/>
    <property type="match status" value="1"/>
</dbReference>
<dbReference type="EMBL" id="FZNW01000016">
    <property type="protein sequence ID" value="SNR73372.1"/>
    <property type="molecule type" value="Genomic_DNA"/>
</dbReference>
<organism evidence="2 3">
    <name type="scientific">Haloechinothrix alba</name>
    <dbReference type="NCBI Taxonomy" id="664784"/>
    <lineage>
        <taxon>Bacteria</taxon>
        <taxon>Bacillati</taxon>
        <taxon>Actinomycetota</taxon>
        <taxon>Actinomycetes</taxon>
        <taxon>Pseudonocardiales</taxon>
        <taxon>Pseudonocardiaceae</taxon>
        <taxon>Haloechinothrix</taxon>
    </lineage>
</organism>
<evidence type="ECO:0008006" key="4">
    <source>
        <dbReference type="Google" id="ProtNLM"/>
    </source>
</evidence>
<keyword evidence="3" id="KW-1185">Reference proteome</keyword>
<accession>A0A238YQW4</accession>
<gene>
    <name evidence="2" type="ORF">SAMN06265360_11698</name>
</gene>
<evidence type="ECO:0000256" key="1">
    <source>
        <dbReference type="SAM" id="MobiDB-lite"/>
    </source>
</evidence>
<protein>
    <recommendedName>
        <fullName evidence="4">Metal-binding protein</fullName>
    </recommendedName>
</protein>
<reference evidence="2 3" key="1">
    <citation type="submission" date="2017-06" db="EMBL/GenBank/DDBJ databases">
        <authorList>
            <person name="Kim H.J."/>
            <person name="Triplett B.A."/>
        </authorList>
    </citation>
    <scope>NUCLEOTIDE SEQUENCE [LARGE SCALE GENOMIC DNA]</scope>
    <source>
        <strain evidence="2 3">DSM 45207</strain>
    </source>
</reference>
<proteinExistence type="predicted"/>
<dbReference type="RefSeq" id="WP_089302461.1">
    <property type="nucleotide sequence ID" value="NZ_FZNW01000016.1"/>
</dbReference>
<dbReference type="Proteomes" id="UP000198348">
    <property type="component" value="Unassembled WGS sequence"/>
</dbReference>
<feature type="region of interest" description="Disordered" evidence="1">
    <location>
        <begin position="1"/>
        <end position="26"/>
    </location>
</feature>
<feature type="compositionally biased region" description="Basic and acidic residues" evidence="1">
    <location>
        <begin position="1"/>
        <end position="10"/>
    </location>
</feature>
<dbReference type="PANTHER" id="PTHR34374:SF1">
    <property type="entry name" value="LARGE RIBOSOMAL RNA SUBUNIT ACCUMULATION PROTEIN YCED HOMOLOG 1, CHLOROPLASTIC"/>
    <property type="match status" value="1"/>
</dbReference>
<evidence type="ECO:0000313" key="3">
    <source>
        <dbReference type="Proteomes" id="UP000198348"/>
    </source>
</evidence>